<dbReference type="EMBL" id="GGEC01001984">
    <property type="protein sequence ID" value="MBW82467.1"/>
    <property type="molecule type" value="Transcribed_RNA"/>
</dbReference>
<evidence type="ECO:0000313" key="1">
    <source>
        <dbReference type="EMBL" id="MBW82467.1"/>
    </source>
</evidence>
<reference evidence="1" key="1">
    <citation type="submission" date="2018-02" db="EMBL/GenBank/DDBJ databases">
        <title>Rhizophora mucronata_Transcriptome.</title>
        <authorList>
            <person name="Meera S.P."/>
            <person name="Sreeshan A."/>
            <person name="Augustine A."/>
        </authorList>
    </citation>
    <scope>NUCLEOTIDE SEQUENCE</scope>
    <source>
        <tissue evidence="1">Leaf</tissue>
    </source>
</reference>
<name>A0A2P2IMK9_RHIMU</name>
<protein>
    <submittedName>
        <fullName evidence="1">Uncharacterized protein</fullName>
    </submittedName>
</protein>
<dbReference type="AlphaFoldDB" id="A0A2P2IMK9"/>
<proteinExistence type="predicted"/>
<organism evidence="1">
    <name type="scientific">Rhizophora mucronata</name>
    <name type="common">Asiatic mangrove</name>
    <dbReference type="NCBI Taxonomy" id="61149"/>
    <lineage>
        <taxon>Eukaryota</taxon>
        <taxon>Viridiplantae</taxon>
        <taxon>Streptophyta</taxon>
        <taxon>Embryophyta</taxon>
        <taxon>Tracheophyta</taxon>
        <taxon>Spermatophyta</taxon>
        <taxon>Magnoliopsida</taxon>
        <taxon>eudicotyledons</taxon>
        <taxon>Gunneridae</taxon>
        <taxon>Pentapetalae</taxon>
        <taxon>rosids</taxon>
        <taxon>fabids</taxon>
        <taxon>Malpighiales</taxon>
        <taxon>Rhizophoraceae</taxon>
        <taxon>Rhizophora</taxon>
    </lineage>
</organism>
<accession>A0A2P2IMK9</accession>
<sequence length="22" mass="2641">MLATRGKIKFQYGGHMQRIKNY</sequence>